<evidence type="ECO:0000313" key="4">
    <source>
        <dbReference type="EMBL" id="TWU55444.1"/>
    </source>
</evidence>
<accession>A0A5C6F4K6</accession>
<dbReference type="InterPro" id="IPR051808">
    <property type="entry name" value="Type_IV_pilus_biogenesis"/>
</dbReference>
<organism evidence="4 5">
    <name type="scientific">Rubripirellula reticaptiva</name>
    <dbReference type="NCBI Taxonomy" id="2528013"/>
    <lineage>
        <taxon>Bacteria</taxon>
        <taxon>Pseudomonadati</taxon>
        <taxon>Planctomycetota</taxon>
        <taxon>Planctomycetia</taxon>
        <taxon>Pirellulales</taxon>
        <taxon>Pirellulaceae</taxon>
        <taxon>Rubripirellula</taxon>
    </lineage>
</organism>
<feature type="domain" description="Type II/III secretion system secretin-like" evidence="3">
    <location>
        <begin position="899"/>
        <end position="1108"/>
    </location>
</feature>
<dbReference type="InterPro" id="IPR004846">
    <property type="entry name" value="T2SS/T3SS_dom"/>
</dbReference>
<dbReference type="Proteomes" id="UP000317977">
    <property type="component" value="Unassembled WGS sequence"/>
</dbReference>
<evidence type="ECO:0000256" key="1">
    <source>
        <dbReference type="RuleBase" id="RU004003"/>
    </source>
</evidence>
<comment type="caution">
    <text evidence="4">The sequence shown here is derived from an EMBL/GenBank/DDBJ whole genome shotgun (WGS) entry which is preliminary data.</text>
</comment>
<dbReference type="PANTHER" id="PTHR30604">
    <property type="entry name" value="PROTEIN TRANSPORT PROTEIN HOFQ"/>
    <property type="match status" value="1"/>
</dbReference>
<name>A0A5C6F4K6_9BACT</name>
<keyword evidence="5" id="KW-1185">Reference proteome</keyword>
<proteinExistence type="inferred from homology"/>
<feature type="compositionally biased region" description="Acidic residues" evidence="2">
    <location>
        <begin position="1014"/>
        <end position="1026"/>
    </location>
</feature>
<dbReference type="GO" id="GO:0009306">
    <property type="term" value="P:protein secretion"/>
    <property type="evidence" value="ECO:0007669"/>
    <property type="project" value="InterPro"/>
</dbReference>
<evidence type="ECO:0000313" key="5">
    <source>
        <dbReference type="Proteomes" id="UP000317977"/>
    </source>
</evidence>
<feature type="region of interest" description="Disordered" evidence="2">
    <location>
        <begin position="505"/>
        <end position="540"/>
    </location>
</feature>
<comment type="similarity">
    <text evidence="1">Belongs to the bacterial secretin family.</text>
</comment>
<dbReference type="AlphaFoldDB" id="A0A5C6F4K6"/>
<sequence length="1125" mass="121696">MCMLPHVDASAQFALPVPTDGATQAASTSPSTLAAGQQKIAEVRQAIAGQDYQTAVESFRAVWAIQSKFPQLAGDLQAVRGQLENIGIDSALLTMPPRPPVARMPEIADAIPMEGFSAASALSDPKQEALRLVAIGRAALDRGDVTTALAVARKAESMKVPEKDFAPGEPRVWQLVLDAESAGRRSGVAQVSGTMPLGDPSLVQPALAQNQANPVSQMLYAAEAGGSGVQQVQNIEPLAMAPAVNSRNATASKLFDEGMKALTSGDKSAALVKFREAWKYEADLDLNQRQLLKDKLTLLQPTRLGAPSQTAGSENGELSPISKAQLESQEKTRRLYREVTAELAKTEQDKTAAPLDALDQLERLRRRVDDSDIDDTAKRSLAVMVGRAIAEQNKYITANRAKIDLDLQNDAVRMQMEQEDARESRIDHEISNLVEEFNGLIKESRFEEAEVLAKQVQELKPEDPISISMLQRSRVGTRIRMGQEIQDDKATGFLDSMLAVERAAIAPDPNRPMTLPNAEDWSNLSRSRLRGRGDGDPRLSATENAIKDKLSTQVNIKYRDRPLGEVLDDLMAVTGVPIVIDERALGVVRVTPESPVTLQLPNSISLNSALNIILDKMELTHVIENDVLNITSKEAKRSKVYPVTYRVTDLVTPIPNFTSSYDDGLAGALRNAYQMSNPRTDVQVVPVSMTDLGTGMAQKMSPMSMSGSNVLGQYNSMGSQGGFGMGNPPGGGGAGGASFANFDNLIELIQTTVVPDTWDTLGGPSTMREYAQNLSLVISTTSDVHDQIADLLESLRRLQNLQITIEVRFITLSDTFAEQIGVDFNLSFDDNTKQIPDDDSGPSVTVGWDGSAIQPDLDIKLNNGSGGIVPTFGSTGVANPSTLGFAILSDIEAFFFLQAIQSDSRTNVMQAPKVTLFDGQFASISDLTQRPFVTSITPVVGDFAVAQQPVIVVLNEGTQLNVQGLVSDDKRFVRLTLVPFFSQIGDVNTFTYEGSRSTRRSSRTESGDTNGDGVVDDNDSNDTTDETDVIEGTTVQLPTFAFTSVSTTVSVPDGGTILLGGIKRMSEARQERGTPILSKIPYVSRLFRNTATSRTAQSLMLMVTPRIIIQEEEELAQTGFDPSQQ</sequence>
<dbReference type="Gene3D" id="3.55.50.30">
    <property type="match status" value="1"/>
</dbReference>
<dbReference type="Pfam" id="PF00263">
    <property type="entry name" value="Secretin"/>
    <property type="match status" value="1"/>
</dbReference>
<gene>
    <name evidence="4" type="primary">gspD_2</name>
    <name evidence="4" type="ORF">Poly59_17430</name>
</gene>
<feature type="region of interest" description="Disordered" evidence="2">
    <location>
        <begin position="993"/>
        <end position="1026"/>
    </location>
</feature>
<protein>
    <submittedName>
        <fullName evidence="4">Putative type II secretion system protein D</fullName>
    </submittedName>
</protein>
<dbReference type="EMBL" id="SJPX01000002">
    <property type="protein sequence ID" value="TWU55444.1"/>
    <property type="molecule type" value="Genomic_DNA"/>
</dbReference>
<evidence type="ECO:0000256" key="2">
    <source>
        <dbReference type="SAM" id="MobiDB-lite"/>
    </source>
</evidence>
<dbReference type="PANTHER" id="PTHR30604:SF1">
    <property type="entry name" value="DNA UTILIZATION PROTEIN HOFQ"/>
    <property type="match status" value="1"/>
</dbReference>
<reference evidence="4 5" key="1">
    <citation type="submission" date="2019-02" db="EMBL/GenBank/DDBJ databases">
        <title>Deep-cultivation of Planctomycetes and their phenomic and genomic characterization uncovers novel biology.</title>
        <authorList>
            <person name="Wiegand S."/>
            <person name="Jogler M."/>
            <person name="Boedeker C."/>
            <person name="Pinto D."/>
            <person name="Vollmers J."/>
            <person name="Rivas-Marin E."/>
            <person name="Kohn T."/>
            <person name="Peeters S.H."/>
            <person name="Heuer A."/>
            <person name="Rast P."/>
            <person name="Oberbeckmann S."/>
            <person name="Bunk B."/>
            <person name="Jeske O."/>
            <person name="Meyerdierks A."/>
            <person name="Storesund J.E."/>
            <person name="Kallscheuer N."/>
            <person name="Luecker S."/>
            <person name="Lage O.M."/>
            <person name="Pohl T."/>
            <person name="Merkel B.J."/>
            <person name="Hornburger P."/>
            <person name="Mueller R.-W."/>
            <person name="Bruemmer F."/>
            <person name="Labrenz M."/>
            <person name="Spormann A.M."/>
            <person name="Op Den Camp H."/>
            <person name="Overmann J."/>
            <person name="Amann R."/>
            <person name="Jetten M.S.M."/>
            <person name="Mascher T."/>
            <person name="Medema M.H."/>
            <person name="Devos D.P."/>
            <person name="Kaster A.-K."/>
            <person name="Ovreas L."/>
            <person name="Rohde M."/>
            <person name="Galperin M.Y."/>
            <person name="Jogler C."/>
        </authorList>
    </citation>
    <scope>NUCLEOTIDE SEQUENCE [LARGE SCALE GENOMIC DNA]</scope>
    <source>
        <strain evidence="4 5">Poly59</strain>
    </source>
</reference>
<evidence type="ECO:0000259" key="3">
    <source>
        <dbReference type="Pfam" id="PF00263"/>
    </source>
</evidence>